<keyword evidence="2" id="KW-1185">Reference proteome</keyword>
<dbReference type="GeneID" id="69553140"/>
<dbReference type="RefSeq" id="WP_156128727.1">
    <property type="nucleotide sequence ID" value="NZ_CAWMFX010000027.1"/>
</dbReference>
<organism evidence="1 2">
    <name type="scientific">Aeromonas jandaei</name>
    <dbReference type="NCBI Taxonomy" id="650"/>
    <lineage>
        <taxon>Bacteria</taxon>
        <taxon>Pseudomonadati</taxon>
        <taxon>Pseudomonadota</taxon>
        <taxon>Gammaproteobacteria</taxon>
        <taxon>Aeromonadales</taxon>
        <taxon>Aeromonadaceae</taxon>
        <taxon>Aeromonas</taxon>
    </lineage>
</organism>
<evidence type="ECO:0000313" key="1">
    <source>
        <dbReference type="EMBL" id="QQB19324.1"/>
    </source>
</evidence>
<sequence>MIETGRDKHCTVCGDRPASASWVCSGDGGMEFAVCVVCATNKLPQLIADAVFSSMQGARNDAADYSKKAFNDVSENYHRALSHAALSGMIKPLIFNCLKCNKQQTVSDARVSVSAKKEFVECVECGYAHEVSWALTEDVTAVDDEFIQSISINRAERSNTDTVE</sequence>
<evidence type="ECO:0008006" key="3">
    <source>
        <dbReference type="Google" id="ProtNLM"/>
    </source>
</evidence>
<accession>A0A7T4DPE9</accession>
<evidence type="ECO:0000313" key="2">
    <source>
        <dbReference type="Proteomes" id="UP000595481"/>
    </source>
</evidence>
<protein>
    <recommendedName>
        <fullName evidence="3">ClpX-type ZB domain-containing protein</fullName>
    </recommendedName>
</protein>
<dbReference type="Proteomes" id="UP000595481">
    <property type="component" value="Chromosome"/>
</dbReference>
<proteinExistence type="predicted"/>
<dbReference type="EMBL" id="CP066092">
    <property type="protein sequence ID" value="QQB19324.1"/>
    <property type="molecule type" value="Genomic_DNA"/>
</dbReference>
<name>A0A7T4DPE9_AERJA</name>
<gene>
    <name evidence="1" type="ORF">I6H43_17655</name>
</gene>
<reference evidence="1 2" key="1">
    <citation type="submission" date="2020-12" db="EMBL/GenBank/DDBJ databases">
        <title>FDA dAtabase for Regulatory Grade micrObial Sequences (FDA-ARGOS): Supporting development and validation of Infectious Disease Dx tests.</title>
        <authorList>
            <person name="Sproer C."/>
            <person name="Gronow S."/>
            <person name="Severitt S."/>
            <person name="Schroder I."/>
            <person name="Tallon L."/>
            <person name="Sadzewicz L."/>
            <person name="Zhao X."/>
            <person name="Boylan J."/>
            <person name="Ott S."/>
            <person name="Bowen H."/>
            <person name="Vavikolanu K."/>
            <person name="Mehta A."/>
            <person name="Aluvathingal J."/>
            <person name="Nadendla S."/>
            <person name="Lowell S."/>
            <person name="Myers T."/>
            <person name="Yan Y."/>
            <person name="Sichtig H."/>
        </authorList>
    </citation>
    <scope>NUCLEOTIDE SEQUENCE [LARGE SCALE GENOMIC DNA]</scope>
    <source>
        <strain evidence="1 2">FDAARGOS_986</strain>
    </source>
</reference>